<feature type="region of interest" description="Disordered" evidence="7">
    <location>
        <begin position="1"/>
        <end position="25"/>
    </location>
</feature>
<dbReference type="Gene3D" id="3.40.50.10740">
    <property type="entry name" value="Class I glutamine amidotransferase-like"/>
    <property type="match status" value="1"/>
</dbReference>
<dbReference type="GO" id="GO:0004180">
    <property type="term" value="F:carboxypeptidase activity"/>
    <property type="evidence" value="ECO:0007669"/>
    <property type="project" value="UniProtKB-KW"/>
</dbReference>
<evidence type="ECO:0000256" key="6">
    <source>
        <dbReference type="PIRSR" id="PIRSR028757-1"/>
    </source>
</evidence>
<reference evidence="10 11" key="1">
    <citation type="submission" date="2019-06" db="EMBL/GenBank/DDBJ databases">
        <title>An operon consisting of a P-type ATPase gene and a transcriptional regular gene given the different cadmium resistance in Bacillus vietamensis 151-6 and Bacillus marisflavi 151-25.</title>
        <authorList>
            <person name="Yu X."/>
        </authorList>
    </citation>
    <scope>NUCLEOTIDE SEQUENCE [LARGE SCALE GENOMIC DNA]</scope>
    <source>
        <strain evidence="10 11">151-6</strain>
    </source>
</reference>
<dbReference type="Proteomes" id="UP000465062">
    <property type="component" value="Chromosome"/>
</dbReference>
<dbReference type="CDD" id="cd07025">
    <property type="entry name" value="Peptidase_S66"/>
    <property type="match status" value="1"/>
</dbReference>
<feature type="active site" description="Nucleophile" evidence="6">
    <location>
        <position position="110"/>
    </location>
</feature>
<evidence type="ECO:0000313" key="11">
    <source>
        <dbReference type="Proteomes" id="UP000465062"/>
    </source>
</evidence>
<dbReference type="GO" id="GO:0006508">
    <property type="term" value="P:proteolysis"/>
    <property type="evidence" value="ECO:0007669"/>
    <property type="project" value="UniProtKB-KW"/>
</dbReference>
<proteinExistence type="inferred from homology"/>
<dbReference type="InterPro" id="IPR040921">
    <property type="entry name" value="Peptidase_S66C"/>
</dbReference>
<comment type="similarity">
    <text evidence="1">Belongs to the peptidase S66 family.</text>
</comment>
<dbReference type="Pfam" id="PF17676">
    <property type="entry name" value="Peptidase_S66C"/>
    <property type="match status" value="1"/>
</dbReference>
<evidence type="ECO:0000256" key="4">
    <source>
        <dbReference type="ARBA" id="ARBA00022801"/>
    </source>
</evidence>
<dbReference type="InterPro" id="IPR040449">
    <property type="entry name" value="Peptidase_S66_N"/>
</dbReference>
<evidence type="ECO:0000256" key="2">
    <source>
        <dbReference type="ARBA" id="ARBA00022645"/>
    </source>
</evidence>
<feature type="compositionally biased region" description="Basic residues" evidence="7">
    <location>
        <begin position="1"/>
        <end position="10"/>
    </location>
</feature>
<dbReference type="InterPro" id="IPR027478">
    <property type="entry name" value="LdcA_N"/>
</dbReference>
<dbReference type="Gene3D" id="3.50.30.60">
    <property type="entry name" value="LD-carboxypeptidase A C-terminal domain-like"/>
    <property type="match status" value="1"/>
</dbReference>
<dbReference type="KEGG" id="bvq:FHE72_11520"/>
<dbReference type="GO" id="GO:0008236">
    <property type="term" value="F:serine-type peptidase activity"/>
    <property type="evidence" value="ECO:0007669"/>
    <property type="project" value="UniProtKB-KW"/>
</dbReference>
<dbReference type="InterPro" id="IPR029062">
    <property type="entry name" value="Class_I_gatase-like"/>
</dbReference>
<evidence type="ECO:0000256" key="1">
    <source>
        <dbReference type="ARBA" id="ARBA00010233"/>
    </source>
</evidence>
<evidence type="ECO:0000259" key="9">
    <source>
        <dbReference type="Pfam" id="PF17676"/>
    </source>
</evidence>
<protein>
    <submittedName>
        <fullName evidence="10">LD-carboxypeptidase</fullName>
    </submittedName>
</protein>
<dbReference type="SUPFAM" id="SSF52317">
    <property type="entry name" value="Class I glutamine amidotransferase-like"/>
    <property type="match status" value="1"/>
</dbReference>
<dbReference type="GeneID" id="77236307"/>
<evidence type="ECO:0000313" key="10">
    <source>
        <dbReference type="EMBL" id="QHE61577.1"/>
    </source>
</evidence>
<dbReference type="PANTHER" id="PTHR30237">
    <property type="entry name" value="MURAMOYLTETRAPEPTIDE CARBOXYPEPTIDASE"/>
    <property type="match status" value="1"/>
</dbReference>
<keyword evidence="3" id="KW-0645">Protease</keyword>
<dbReference type="EMBL" id="CP047394">
    <property type="protein sequence ID" value="QHE61577.1"/>
    <property type="molecule type" value="Genomic_DNA"/>
</dbReference>
<sequence length="312" mass="34423">MMMKPSKLKKGDKVGVIAPASPPKSEPLEKGIRFLEELGLEVKVGSSVHKKYGYLAGEDTERIEDIHRMFANQDVRAIFSACGGFGTGRIVSRLDYELIRQNPKIFWGYSDITFLHTAIHQQTGLVTFHGPMLSSDIGLEDVHAASEESFRQLFQTEDIDYTYDKSKLETVAEGVATGPVIGGNLTLLVSTLGTPFEVNTKGKILFIEDIDEEPYQVDRMLNQLKMANKFKDASGIIIGDFKNCEPKKRERSLTLDEVLTEHIANAGKPALKGFNIGHSSPNIAIPVGSIGTMNTFEHSFKIESGLSEGENE</sequence>
<gene>
    <name evidence="10" type="ORF">FHE72_11520</name>
</gene>
<feature type="domain" description="LD-carboxypeptidase C-terminal" evidence="9">
    <location>
        <begin position="177"/>
        <end position="289"/>
    </location>
</feature>
<keyword evidence="5" id="KW-0720">Serine protease</keyword>
<dbReference type="PIRSF" id="PIRSF028757">
    <property type="entry name" value="LD-carboxypeptidase"/>
    <property type="match status" value="1"/>
</dbReference>
<dbReference type="InterPro" id="IPR003507">
    <property type="entry name" value="S66_fam"/>
</dbReference>
<organism evidence="10 11">
    <name type="scientific">Rossellomorea vietnamensis</name>
    <dbReference type="NCBI Taxonomy" id="218284"/>
    <lineage>
        <taxon>Bacteria</taxon>
        <taxon>Bacillati</taxon>
        <taxon>Bacillota</taxon>
        <taxon>Bacilli</taxon>
        <taxon>Bacillales</taxon>
        <taxon>Bacillaceae</taxon>
        <taxon>Rossellomorea</taxon>
    </lineage>
</organism>
<name>A0A6I6UJM0_9BACI</name>
<dbReference type="PANTHER" id="PTHR30237:SF2">
    <property type="entry name" value="MUREIN TETRAPEPTIDE CARBOXYPEPTIDASE"/>
    <property type="match status" value="1"/>
</dbReference>
<dbReference type="RefSeq" id="WP_034759476.1">
    <property type="nucleotide sequence ID" value="NZ_CCDN010000001.1"/>
</dbReference>
<evidence type="ECO:0000259" key="8">
    <source>
        <dbReference type="Pfam" id="PF02016"/>
    </source>
</evidence>
<keyword evidence="4" id="KW-0378">Hydrolase</keyword>
<feature type="active site" description="Charge relay system" evidence="6">
    <location>
        <position position="278"/>
    </location>
</feature>
<evidence type="ECO:0000256" key="7">
    <source>
        <dbReference type="SAM" id="MobiDB-lite"/>
    </source>
</evidence>
<feature type="domain" description="LD-carboxypeptidase N-terminal" evidence="8">
    <location>
        <begin position="14"/>
        <end position="130"/>
    </location>
</feature>
<dbReference type="InterPro" id="IPR027461">
    <property type="entry name" value="Carboxypeptidase_A_C_sf"/>
</dbReference>
<evidence type="ECO:0000256" key="3">
    <source>
        <dbReference type="ARBA" id="ARBA00022670"/>
    </source>
</evidence>
<accession>A0A6I6UJM0</accession>
<dbReference type="AlphaFoldDB" id="A0A6I6UJM0"/>
<dbReference type="SUPFAM" id="SSF141986">
    <property type="entry name" value="LD-carboxypeptidase A C-terminal domain-like"/>
    <property type="match status" value="1"/>
</dbReference>
<dbReference type="Pfam" id="PF02016">
    <property type="entry name" value="Peptidase_S66"/>
    <property type="match status" value="1"/>
</dbReference>
<feature type="active site" description="Charge relay system" evidence="6">
    <location>
        <position position="208"/>
    </location>
</feature>
<keyword evidence="2 10" id="KW-0121">Carboxypeptidase</keyword>
<evidence type="ECO:0000256" key="5">
    <source>
        <dbReference type="ARBA" id="ARBA00022825"/>
    </source>
</evidence>